<organism evidence="2 3">
    <name type="scientific">Algibacter lectus</name>
    <dbReference type="NCBI Taxonomy" id="221126"/>
    <lineage>
        <taxon>Bacteria</taxon>
        <taxon>Pseudomonadati</taxon>
        <taxon>Bacteroidota</taxon>
        <taxon>Flavobacteriia</taxon>
        <taxon>Flavobacteriales</taxon>
        <taxon>Flavobacteriaceae</taxon>
        <taxon>Algibacter</taxon>
    </lineage>
</organism>
<keyword evidence="1" id="KW-0812">Transmembrane</keyword>
<feature type="transmembrane region" description="Helical" evidence="1">
    <location>
        <begin position="12"/>
        <end position="35"/>
    </location>
</feature>
<reference evidence="2 3" key="1">
    <citation type="journal article" date="2014" name="Genome Announc.">
        <title>Draft Genome Sequences of Marine Flavobacterium Algibacter lectus Strains SS8 and NR4.</title>
        <authorList>
            <person name="Takatani N."/>
            <person name="Nakanishi M."/>
            <person name="Meirelles P."/>
            <person name="Mino S."/>
            <person name="Suda W."/>
            <person name="Oshima K."/>
            <person name="Hattori M."/>
            <person name="Ohkuma M."/>
            <person name="Hosokawa M."/>
            <person name="Miyashita K."/>
            <person name="Thompson F.L."/>
            <person name="Niwa A."/>
            <person name="Sawabe T."/>
            <person name="Sawabe T."/>
        </authorList>
    </citation>
    <scope>NUCLEOTIDE SEQUENCE [LARGE SCALE GENOMIC DNA]</scope>
    <source>
        <strain evidence="2 3">JCM 19300</strain>
    </source>
</reference>
<comment type="caution">
    <text evidence="2">The sequence shown here is derived from an EMBL/GenBank/DDBJ whole genome shotgun (WGS) entry which is preliminary data.</text>
</comment>
<dbReference type="EMBL" id="BBNQ01000005">
    <property type="protein sequence ID" value="GAL62252.1"/>
    <property type="molecule type" value="Genomic_DNA"/>
</dbReference>
<gene>
    <name evidence="2" type="ORF">JCM19300_3003</name>
</gene>
<evidence type="ECO:0000313" key="3">
    <source>
        <dbReference type="Proteomes" id="UP000029644"/>
    </source>
</evidence>
<dbReference type="Proteomes" id="UP000029644">
    <property type="component" value="Unassembled WGS sequence"/>
</dbReference>
<accession>A0A090W401</accession>
<sequence>MVCDFPFLLKLILSLACNVLKSGLCLLFSFITALVDSLNYQRHQ</sequence>
<protein>
    <submittedName>
        <fullName evidence="2">Uncharacterized protein</fullName>
    </submittedName>
</protein>
<evidence type="ECO:0000256" key="1">
    <source>
        <dbReference type="SAM" id="Phobius"/>
    </source>
</evidence>
<keyword evidence="1" id="KW-1133">Transmembrane helix</keyword>
<proteinExistence type="predicted"/>
<name>A0A090W401_9FLAO</name>
<dbReference type="AlphaFoldDB" id="A0A090W401"/>
<evidence type="ECO:0000313" key="2">
    <source>
        <dbReference type="EMBL" id="GAL62252.1"/>
    </source>
</evidence>
<keyword evidence="1" id="KW-0472">Membrane</keyword>